<keyword evidence="2" id="KW-1185">Reference proteome</keyword>
<name>A0A2G4SVG9_RHIZD</name>
<dbReference type="AlphaFoldDB" id="A0A2G4SVG9"/>
<organism evidence="1 2">
    <name type="scientific">Rhizopus microsporus ATCC 52813</name>
    <dbReference type="NCBI Taxonomy" id="1340429"/>
    <lineage>
        <taxon>Eukaryota</taxon>
        <taxon>Fungi</taxon>
        <taxon>Fungi incertae sedis</taxon>
        <taxon>Mucoromycota</taxon>
        <taxon>Mucoromycotina</taxon>
        <taxon>Mucoromycetes</taxon>
        <taxon>Mucorales</taxon>
        <taxon>Mucorineae</taxon>
        <taxon>Rhizopodaceae</taxon>
        <taxon>Rhizopus</taxon>
    </lineage>
</organism>
<sequence length="86" mass="10429">MVLTDELEQYKIPVVKEGSKHFFFTNKAKDWDFEAYFKSTHNINKFKNIAKVRLDYDYDLNWITRLEEVPIEIKEYARALIKKKKP</sequence>
<dbReference type="GeneID" id="35436613"/>
<dbReference type="EMBL" id="KZ303849">
    <property type="protein sequence ID" value="PHZ12769.1"/>
    <property type="molecule type" value="Genomic_DNA"/>
</dbReference>
<dbReference type="RefSeq" id="XP_023466477.1">
    <property type="nucleotide sequence ID" value="XM_023605623.1"/>
</dbReference>
<gene>
    <name evidence="1" type="ORF">RHIMIDRAFT_136850</name>
</gene>
<evidence type="ECO:0000313" key="1">
    <source>
        <dbReference type="EMBL" id="PHZ12769.1"/>
    </source>
</evidence>
<reference evidence="1 2" key="1">
    <citation type="journal article" date="2016" name="Proc. Natl. Acad. Sci. U.S.A.">
        <title>Lipid metabolic changes in an early divergent fungus govern the establishment of a mutualistic symbiosis with endobacteria.</title>
        <authorList>
            <person name="Lastovetsky O.A."/>
            <person name="Gaspar M.L."/>
            <person name="Mondo S.J."/>
            <person name="LaButti K.M."/>
            <person name="Sandor L."/>
            <person name="Grigoriev I.V."/>
            <person name="Henry S.A."/>
            <person name="Pawlowska T.E."/>
        </authorList>
    </citation>
    <scope>NUCLEOTIDE SEQUENCE [LARGE SCALE GENOMIC DNA]</scope>
    <source>
        <strain evidence="1 2">ATCC 52813</strain>
    </source>
</reference>
<evidence type="ECO:0000313" key="2">
    <source>
        <dbReference type="Proteomes" id="UP000242254"/>
    </source>
</evidence>
<dbReference type="Proteomes" id="UP000242254">
    <property type="component" value="Unassembled WGS sequence"/>
</dbReference>
<proteinExistence type="predicted"/>
<protein>
    <submittedName>
        <fullName evidence="1">Uncharacterized protein</fullName>
    </submittedName>
</protein>
<accession>A0A2G4SVG9</accession>